<keyword evidence="2" id="KW-0328">Glycosyltransferase</keyword>
<dbReference type="PANTHER" id="PTHR22916">
    <property type="entry name" value="GLYCOSYLTRANSFERASE"/>
    <property type="match status" value="1"/>
</dbReference>
<keyword evidence="3" id="KW-0808">Transferase</keyword>
<dbReference type="Gene3D" id="3.90.550.10">
    <property type="entry name" value="Spore Coat Polysaccharide Biosynthesis Protein SpsA, Chain A"/>
    <property type="match status" value="1"/>
</dbReference>
<dbReference type="CDD" id="cd00761">
    <property type="entry name" value="Glyco_tranf_GTA_type"/>
    <property type="match status" value="1"/>
</dbReference>
<protein>
    <submittedName>
        <fullName evidence="5">Glycosyltransferase involved in cell wall biosynthesis</fullName>
    </submittedName>
</protein>
<dbReference type="InterPro" id="IPR029044">
    <property type="entry name" value="Nucleotide-diphossugar_trans"/>
</dbReference>
<evidence type="ECO:0000259" key="4">
    <source>
        <dbReference type="Pfam" id="PF00535"/>
    </source>
</evidence>
<evidence type="ECO:0000256" key="2">
    <source>
        <dbReference type="ARBA" id="ARBA00022676"/>
    </source>
</evidence>
<name>A0ABT9XTC5_9BACI</name>
<proteinExistence type="inferred from homology"/>
<dbReference type="EMBL" id="JAUSTW010000003">
    <property type="protein sequence ID" value="MDQ0198774.1"/>
    <property type="molecule type" value="Genomic_DNA"/>
</dbReference>
<dbReference type="InterPro" id="IPR001173">
    <property type="entry name" value="Glyco_trans_2-like"/>
</dbReference>
<evidence type="ECO:0000313" key="6">
    <source>
        <dbReference type="Proteomes" id="UP001224122"/>
    </source>
</evidence>
<sequence length="336" mass="39142">MDPKISIIVPVYKIEHYIHKCVDSILAQSFKDFELILINDGSPDDSGKICNEYSVKDSRIKVIHKKNGGVSSARNAGIDLATGEYILFVDSDDWIEKDALDTLINQLKLEKSDSIIFGSVKDLYTEQKLIKSELNGVHKKVNINVSDLGSNFVYLFNTVGLLASWMYLFKAKIIKDHKLYFNESLVLYEDFDFNLRFLKNSINLTFIPNVLYHYNMSTSINQLAKRNKYNIVSDINTVSNSLLEFLELIGNKEGIVRQMYPYILTMYTLPLKNIILHKKLKLREKFKVLEELRNDKIFAKVFLEYGKNLKFYKLFYAFINKRMYLAAYYLISLKFK</sequence>
<reference evidence="5 6" key="1">
    <citation type="submission" date="2023-07" db="EMBL/GenBank/DDBJ databases">
        <title>Genomic Encyclopedia of Type Strains, Phase IV (KMG-IV): sequencing the most valuable type-strain genomes for metagenomic binning, comparative biology and taxonomic classification.</title>
        <authorList>
            <person name="Goeker M."/>
        </authorList>
    </citation>
    <scope>NUCLEOTIDE SEQUENCE [LARGE SCALE GENOMIC DNA]</scope>
    <source>
        <strain evidence="5 6">DSM 27594</strain>
    </source>
</reference>
<dbReference type="Proteomes" id="UP001224122">
    <property type="component" value="Unassembled WGS sequence"/>
</dbReference>
<dbReference type="RefSeq" id="WP_307407002.1">
    <property type="nucleotide sequence ID" value="NZ_JAUSTW010000003.1"/>
</dbReference>
<comment type="caution">
    <text evidence="5">The sequence shown here is derived from an EMBL/GenBank/DDBJ whole genome shotgun (WGS) entry which is preliminary data.</text>
</comment>
<comment type="similarity">
    <text evidence="1">Belongs to the glycosyltransferase 2 family.</text>
</comment>
<organism evidence="5 6">
    <name type="scientific">Neobacillus ginsengisoli</name>
    <dbReference type="NCBI Taxonomy" id="904295"/>
    <lineage>
        <taxon>Bacteria</taxon>
        <taxon>Bacillati</taxon>
        <taxon>Bacillota</taxon>
        <taxon>Bacilli</taxon>
        <taxon>Bacillales</taxon>
        <taxon>Bacillaceae</taxon>
        <taxon>Neobacillus</taxon>
    </lineage>
</organism>
<evidence type="ECO:0000313" key="5">
    <source>
        <dbReference type="EMBL" id="MDQ0198774.1"/>
    </source>
</evidence>
<dbReference type="SUPFAM" id="SSF53448">
    <property type="entry name" value="Nucleotide-diphospho-sugar transferases"/>
    <property type="match status" value="1"/>
</dbReference>
<dbReference type="PANTHER" id="PTHR22916:SF51">
    <property type="entry name" value="GLYCOSYLTRANSFERASE EPSH-RELATED"/>
    <property type="match status" value="1"/>
</dbReference>
<gene>
    <name evidence="5" type="ORF">J2S10_001932</name>
</gene>
<keyword evidence="6" id="KW-1185">Reference proteome</keyword>
<evidence type="ECO:0000256" key="3">
    <source>
        <dbReference type="ARBA" id="ARBA00022679"/>
    </source>
</evidence>
<accession>A0ABT9XTC5</accession>
<dbReference type="Pfam" id="PF00535">
    <property type="entry name" value="Glycos_transf_2"/>
    <property type="match status" value="1"/>
</dbReference>
<evidence type="ECO:0000256" key="1">
    <source>
        <dbReference type="ARBA" id="ARBA00006739"/>
    </source>
</evidence>
<feature type="domain" description="Glycosyltransferase 2-like" evidence="4">
    <location>
        <begin position="6"/>
        <end position="126"/>
    </location>
</feature>